<dbReference type="InterPro" id="IPR007763">
    <property type="entry name" value="NDUFA12"/>
</dbReference>
<accession>A0A316ZBW3</accession>
<comment type="function">
    <text evidence="2">Accessory subunit of the mitochondrial membrane respiratory chain NADH dehydrogenase (Complex I), that is believed not to be involved in catalysis. Complex I functions in the transfer of electrons from NADH to the respiratory chain. The immediate electron acceptor for the enzyme is believed to be ubiquinone.</text>
</comment>
<keyword evidence="4" id="KW-1185">Reference proteome</keyword>
<name>A0A316ZBW3_9BASI</name>
<comment type="similarity">
    <text evidence="1 2">Belongs to the complex I NDUFA12 subunit family.</text>
</comment>
<dbReference type="GO" id="GO:0006979">
    <property type="term" value="P:response to oxidative stress"/>
    <property type="evidence" value="ECO:0007669"/>
    <property type="project" value="TreeGrafter"/>
</dbReference>
<keyword evidence="2" id="KW-0472">Membrane</keyword>
<keyword evidence="2" id="KW-0679">Respiratory chain</keyword>
<feature type="non-terminal residue" evidence="3">
    <location>
        <position position="1"/>
    </location>
</feature>
<dbReference type="RefSeq" id="XP_025598803.1">
    <property type="nucleotide sequence ID" value="XM_025742236.1"/>
</dbReference>
<evidence type="ECO:0000256" key="1">
    <source>
        <dbReference type="ARBA" id="ARBA00007355"/>
    </source>
</evidence>
<dbReference type="Proteomes" id="UP000245946">
    <property type="component" value="Unassembled WGS sequence"/>
</dbReference>
<dbReference type="EMBL" id="KZ819291">
    <property type="protein sequence ID" value="PWN98524.1"/>
    <property type="molecule type" value="Genomic_DNA"/>
</dbReference>
<dbReference type="GO" id="GO:0005743">
    <property type="term" value="C:mitochondrial inner membrane"/>
    <property type="evidence" value="ECO:0007669"/>
    <property type="project" value="UniProtKB-SubCell"/>
</dbReference>
<keyword evidence="2" id="KW-0249">Electron transport</keyword>
<comment type="subcellular location">
    <subcellularLocation>
        <location evidence="2">Mitochondrion inner membrane</location>
        <topology evidence="2">Peripheral membrane protein</topology>
        <orientation evidence="2">Matrix side</orientation>
    </subcellularLocation>
</comment>
<keyword evidence="2" id="KW-0999">Mitochondrion inner membrane</keyword>
<protein>
    <recommendedName>
        <fullName evidence="2">NADH dehydrogenase [ubiquinone] 1 alpha subcomplex subunit</fullName>
    </recommendedName>
</protein>
<keyword evidence="2" id="KW-0496">Mitochondrion</keyword>
<evidence type="ECO:0000256" key="2">
    <source>
        <dbReference type="RuleBase" id="RU363103"/>
    </source>
</evidence>
<keyword evidence="2" id="KW-0813">Transport</keyword>
<dbReference type="STRING" id="58919.A0A316ZBW3"/>
<reference evidence="3 4" key="1">
    <citation type="journal article" date="2018" name="Mol. Biol. Evol.">
        <title>Broad Genomic Sampling Reveals a Smut Pathogenic Ancestry of the Fungal Clade Ustilaginomycotina.</title>
        <authorList>
            <person name="Kijpornyongpan T."/>
            <person name="Mondo S.J."/>
            <person name="Barry K."/>
            <person name="Sandor L."/>
            <person name="Lee J."/>
            <person name="Lipzen A."/>
            <person name="Pangilinan J."/>
            <person name="LaButti K."/>
            <person name="Hainaut M."/>
            <person name="Henrissat B."/>
            <person name="Grigoriev I.V."/>
            <person name="Spatafora J.W."/>
            <person name="Aime M.C."/>
        </authorList>
    </citation>
    <scope>NUCLEOTIDE SEQUENCE [LARGE SCALE GENOMIC DNA]</scope>
    <source>
        <strain evidence="3 4">MCA 4186</strain>
    </source>
</reference>
<evidence type="ECO:0000313" key="4">
    <source>
        <dbReference type="Proteomes" id="UP000245946"/>
    </source>
</evidence>
<proteinExistence type="inferred from homology"/>
<dbReference type="AlphaFoldDB" id="A0A316ZBW3"/>
<dbReference type="Pfam" id="PF05071">
    <property type="entry name" value="NDUFA12"/>
    <property type="match status" value="1"/>
</dbReference>
<dbReference type="PANTHER" id="PTHR12910">
    <property type="entry name" value="NADH-UBIQUINONE OXIDOREDUCTASE SUBUNIT B17.2"/>
    <property type="match status" value="1"/>
</dbReference>
<organism evidence="3 4">
    <name type="scientific">Tilletiopsis washingtonensis</name>
    <dbReference type="NCBI Taxonomy" id="58919"/>
    <lineage>
        <taxon>Eukaryota</taxon>
        <taxon>Fungi</taxon>
        <taxon>Dikarya</taxon>
        <taxon>Basidiomycota</taxon>
        <taxon>Ustilaginomycotina</taxon>
        <taxon>Exobasidiomycetes</taxon>
        <taxon>Entylomatales</taxon>
        <taxon>Entylomatales incertae sedis</taxon>
        <taxon>Tilletiopsis</taxon>
    </lineage>
</organism>
<sequence length="93" mass="10788">NGNKYYEDHTEVPGRHRWVDFAQHDVHVSQIEPVWHAWLHHTKTAPPTNDEVVLNARQTWEAPPSESTTGTRAAFRTYNTTRPKIVSVHFLAF</sequence>
<evidence type="ECO:0000313" key="3">
    <source>
        <dbReference type="EMBL" id="PWN98524.1"/>
    </source>
</evidence>
<dbReference type="OrthoDB" id="274641at2759"/>
<dbReference type="PANTHER" id="PTHR12910:SF2">
    <property type="entry name" value="NADH DEHYDROGENASE [UBIQUINONE] 1 ALPHA SUBCOMPLEX SUBUNIT 12"/>
    <property type="match status" value="1"/>
</dbReference>
<dbReference type="GO" id="GO:0045271">
    <property type="term" value="C:respiratory chain complex I"/>
    <property type="evidence" value="ECO:0007669"/>
    <property type="project" value="InterPro"/>
</dbReference>
<dbReference type="GeneID" id="37269780"/>
<gene>
    <name evidence="3" type="ORF">FA09DRAFT_329576</name>
</gene>